<dbReference type="InterPro" id="IPR054613">
    <property type="entry name" value="Peptidase_S78_dom"/>
</dbReference>
<keyword evidence="1" id="KW-1188">Viral release from host cell</keyword>
<evidence type="ECO:0000256" key="1">
    <source>
        <dbReference type="ARBA" id="ARBA00022612"/>
    </source>
</evidence>
<dbReference type="EMBL" id="CP035037">
    <property type="protein sequence ID" value="QAB18784.1"/>
    <property type="molecule type" value="Genomic_DNA"/>
</dbReference>
<feature type="region of interest" description="Disordered" evidence="4">
    <location>
        <begin position="262"/>
        <end position="303"/>
    </location>
</feature>
<evidence type="ECO:0000313" key="6">
    <source>
        <dbReference type="EMBL" id="QAB18784.1"/>
    </source>
</evidence>
<evidence type="ECO:0000256" key="3">
    <source>
        <dbReference type="ARBA" id="ARBA00022801"/>
    </source>
</evidence>
<accession>A0ABX5QI52</accession>
<dbReference type="GO" id="GO:0006508">
    <property type="term" value="P:proteolysis"/>
    <property type="evidence" value="ECO:0007669"/>
    <property type="project" value="UniProtKB-KW"/>
</dbReference>
<feature type="domain" description="Prohead serine protease" evidence="5">
    <location>
        <begin position="64"/>
        <end position="216"/>
    </location>
</feature>
<organism evidence="6 7">
    <name type="scientific">Leucobacter muris</name>
    <dbReference type="NCBI Taxonomy" id="1935379"/>
    <lineage>
        <taxon>Bacteria</taxon>
        <taxon>Bacillati</taxon>
        <taxon>Actinomycetota</taxon>
        <taxon>Actinomycetes</taxon>
        <taxon>Micrococcales</taxon>
        <taxon>Microbacteriaceae</taxon>
        <taxon>Leucobacter</taxon>
    </lineage>
</organism>
<keyword evidence="3" id="KW-0378">Hydrolase</keyword>
<keyword evidence="2 6" id="KW-0645">Protease</keyword>
<dbReference type="Proteomes" id="UP000285768">
    <property type="component" value="Chromosome"/>
</dbReference>
<evidence type="ECO:0000256" key="2">
    <source>
        <dbReference type="ARBA" id="ARBA00022670"/>
    </source>
</evidence>
<dbReference type="NCBIfam" id="TIGR01543">
    <property type="entry name" value="proheadase_HK97"/>
    <property type="match status" value="1"/>
</dbReference>
<feature type="compositionally biased region" description="Basic and acidic residues" evidence="4">
    <location>
        <begin position="281"/>
        <end position="295"/>
    </location>
</feature>
<proteinExistence type="predicted"/>
<dbReference type="GO" id="GO:0008233">
    <property type="term" value="F:peptidase activity"/>
    <property type="evidence" value="ECO:0007669"/>
    <property type="project" value="UniProtKB-KW"/>
</dbReference>
<dbReference type="InterPro" id="IPR006433">
    <property type="entry name" value="Prohead_protease"/>
</dbReference>
<protein>
    <submittedName>
        <fullName evidence="6">HK97 family phage prohead protease</fullName>
    </submittedName>
</protein>
<gene>
    <name evidence="6" type="ORF">Leucomu_13475</name>
</gene>
<evidence type="ECO:0000313" key="7">
    <source>
        <dbReference type="Proteomes" id="UP000285768"/>
    </source>
</evidence>
<evidence type="ECO:0000259" key="5">
    <source>
        <dbReference type="Pfam" id="PF04586"/>
    </source>
</evidence>
<reference evidence="6 7" key="1">
    <citation type="submission" date="2019-01" db="EMBL/GenBank/DDBJ databases">
        <title>Leucobacter muris sp. nov. isolated from the nose of a laboratory mouse.</title>
        <authorList>
            <person name="Benga L."/>
            <person name="Sproeer C."/>
            <person name="Schumann P."/>
            <person name="Verbarg S."/>
            <person name="Bunk B."/>
            <person name="Engelhardt E."/>
            <person name="Benten P.M."/>
            <person name="Sager M."/>
        </authorList>
    </citation>
    <scope>NUCLEOTIDE SEQUENCE [LARGE SCALE GENOMIC DNA]</scope>
    <source>
        <strain evidence="6 7">DSM 101948</strain>
    </source>
</reference>
<feature type="region of interest" description="Disordered" evidence="4">
    <location>
        <begin position="1"/>
        <end position="29"/>
    </location>
</feature>
<evidence type="ECO:0000256" key="4">
    <source>
        <dbReference type="SAM" id="MobiDB-lite"/>
    </source>
</evidence>
<name>A0ABX5QI52_9MICO</name>
<dbReference type="Pfam" id="PF04586">
    <property type="entry name" value="Peptidase_S78"/>
    <property type="match status" value="1"/>
</dbReference>
<keyword evidence="7" id="KW-1185">Reference proteome</keyword>
<sequence length="326" mass="34379">MVGPAALGSGACRRPQQERAEPAPGEACGERHQHAHVRALLVGLAGDSNHVGGGVVKTKSIQIDVKVIDLEAGQFEGYAAVFGNKDSYGDVIVAGAFADTLAADFGPDGQGVPTYWCHDFKDPFKNIGATIWAKEDSRGLRVRVQLDLDTQNAKQTLKLLKEGRVKQMSFGYDVIEGAYVESEEHGFYYELRKLKLHEVSVVPIGANQETEVLAAKAAGDAGDAALAVELFTQALEHLSLAKGALIGAATAAKAANIELPAAEAGSHESESDSGEEPAQAKSEEPSPAKDEEPAEVKSQTAEHALALHDIGRLVGVDITTLKGDHA</sequence>